<dbReference type="Gene3D" id="1.10.10.2830">
    <property type="match status" value="1"/>
</dbReference>
<feature type="compositionally biased region" description="Polar residues" evidence="1">
    <location>
        <begin position="358"/>
        <end position="372"/>
    </location>
</feature>
<dbReference type="GO" id="GO:0003677">
    <property type="term" value="F:DNA binding"/>
    <property type="evidence" value="ECO:0007669"/>
    <property type="project" value="UniProtKB-KW"/>
</dbReference>
<organism evidence="2">
    <name type="scientific">Raoultella planticola</name>
    <name type="common">Klebsiella planticola</name>
    <dbReference type="NCBI Taxonomy" id="575"/>
    <lineage>
        <taxon>Bacteria</taxon>
        <taxon>Pseudomonadati</taxon>
        <taxon>Pseudomonadota</taxon>
        <taxon>Gammaproteobacteria</taxon>
        <taxon>Enterobacterales</taxon>
        <taxon>Enterobacteriaceae</taxon>
        <taxon>Klebsiella/Raoultella group</taxon>
        <taxon>Raoultella</taxon>
    </lineage>
</organism>
<feature type="compositionally biased region" description="Polar residues" evidence="1">
    <location>
        <begin position="380"/>
        <end position="393"/>
    </location>
</feature>
<geneLocation type="plasmid" evidence="2">
    <name>pKpNDM1</name>
</geneLocation>
<accession>W8CUR5</accession>
<keyword evidence="2" id="KW-0614">Plasmid</keyword>
<feature type="region of interest" description="Disordered" evidence="1">
    <location>
        <begin position="351"/>
        <end position="394"/>
    </location>
</feature>
<protein>
    <submittedName>
        <fullName evidence="2">DNA-binding plasmid partitioning protein</fullName>
    </submittedName>
</protein>
<keyword evidence="2" id="KW-0238">DNA-binding</keyword>
<dbReference type="EMBL" id="JX515588">
    <property type="protein sequence ID" value="AGO89310.1"/>
    <property type="molecule type" value="Genomic_DNA"/>
</dbReference>
<dbReference type="AlphaFoldDB" id="W8CUR5"/>
<sequence length="403" mass="44714">MLKGHKMKINREADFFISTVRSGRTVKNLREFSDANPDICHKAVNGQPFLIDPRALGLVPNWNCREMGLGEAYYQLPKPSQHIQNLKAAFLSGADIDPITVVIVEGRPLVRQGNCRTRAALLALKESGLPILIRLREFQGDEIEQEWHSLDGAKSLQLCPVGRGVAYSRLVNDAGMSVDMVAQRENISEMAVRQLISLATIDDELKILITQEVISYTLCLELIRDLGEKEALEKIRGELNAKLQVIANSKEGDSLPLNVSEVMTAPNSRKSVRITKKSLGFQPIPRKLAQNLAASSKEVSKRLRASLPAEFDLEQFGPNEKIPIELDKHLIELILQSEASVLDHEVKLQRKTTKGKLSHSTQAADVENNTIPASDEATNEPLNDQPSSNQNKEFSLLNLHSAV</sequence>
<name>W8CUR5_RAOPL</name>
<gene>
    <name evidence="2" type="ORF">pKpNDM1_00601</name>
</gene>
<evidence type="ECO:0000256" key="1">
    <source>
        <dbReference type="SAM" id="MobiDB-lite"/>
    </source>
</evidence>
<dbReference type="SUPFAM" id="SSF109709">
    <property type="entry name" value="KorB DNA-binding domain-like"/>
    <property type="match status" value="1"/>
</dbReference>
<proteinExistence type="predicted"/>
<evidence type="ECO:0000313" key="2">
    <source>
        <dbReference type="EMBL" id="AGO89310.1"/>
    </source>
</evidence>
<reference evidence="2" key="1">
    <citation type="journal article" date="2014" name="PLoS ONE">
        <title>Sequential Isolation in a Patient of Raoultella planticola and Escherichia coli Bearing a Novel ISCR1 Element Carrying blaNDM-1.</title>
        <authorList>
            <person name="Li J."/>
            <person name="Lan R."/>
            <person name="Xiong Y."/>
            <person name="Ye C."/>
            <person name="Yuan M."/>
            <person name="Liu X."/>
            <person name="Chen X."/>
            <person name="Yu D."/>
            <person name="Liu B."/>
            <person name="Lin W."/>
            <person name="Bai X."/>
            <person name="Wang Y."/>
            <person name="Sun Q."/>
            <person name="Wang Y."/>
            <person name="Zhao H."/>
            <person name="Meng Q."/>
            <person name="Chen Q."/>
            <person name="Zhao A."/>
            <person name="Xu J."/>
        </authorList>
    </citation>
    <scope>NUCLEOTIDE SEQUENCE</scope>
    <source>
        <strain evidence="2">KpNDM1</strain>
        <plasmid evidence="2">pKpNDM1</plasmid>
    </source>
</reference>